<dbReference type="HAMAP" id="MF_00171">
    <property type="entry name" value="TruA"/>
    <property type="match status" value="1"/>
</dbReference>
<evidence type="ECO:0000313" key="7">
    <source>
        <dbReference type="EMBL" id="GAA5482842.1"/>
    </source>
</evidence>
<dbReference type="InterPro" id="IPR020103">
    <property type="entry name" value="PsdUridine_synth_cat_dom_sf"/>
</dbReference>
<feature type="binding site" evidence="4">
    <location>
        <position position="110"/>
    </location>
    <ligand>
        <name>substrate</name>
    </ligand>
</feature>
<proteinExistence type="inferred from homology"/>
<evidence type="ECO:0000256" key="3">
    <source>
        <dbReference type="ARBA" id="ARBA00023235"/>
    </source>
</evidence>
<evidence type="ECO:0000256" key="5">
    <source>
        <dbReference type="RuleBase" id="RU003792"/>
    </source>
</evidence>
<dbReference type="PIRSF" id="PIRSF001430">
    <property type="entry name" value="tRNA_psdUrid_synth"/>
    <property type="match status" value="1"/>
</dbReference>
<dbReference type="EMBL" id="BAABRI010000010">
    <property type="protein sequence ID" value="GAA5482842.1"/>
    <property type="molecule type" value="Genomic_DNA"/>
</dbReference>
<evidence type="ECO:0000256" key="1">
    <source>
        <dbReference type="ARBA" id="ARBA00009375"/>
    </source>
</evidence>
<dbReference type="Proteomes" id="UP001476282">
    <property type="component" value="Unassembled WGS sequence"/>
</dbReference>
<keyword evidence="2 4" id="KW-0819">tRNA processing</keyword>
<comment type="similarity">
    <text evidence="1 4 5">Belongs to the tRNA pseudouridine synthase TruA family.</text>
</comment>
<dbReference type="CDD" id="cd02570">
    <property type="entry name" value="PseudoU_synth_EcTruA"/>
    <property type="match status" value="1"/>
</dbReference>
<dbReference type="InterPro" id="IPR020097">
    <property type="entry name" value="PsdUridine_synth_TruA_a/b_dom"/>
</dbReference>
<dbReference type="Gene3D" id="3.30.70.580">
    <property type="entry name" value="Pseudouridine synthase I, catalytic domain, N-terminal subdomain"/>
    <property type="match status" value="1"/>
</dbReference>
<dbReference type="EC" id="5.4.99.12" evidence="4"/>
<evidence type="ECO:0000256" key="2">
    <source>
        <dbReference type="ARBA" id="ARBA00022694"/>
    </source>
</evidence>
<evidence type="ECO:0000256" key="4">
    <source>
        <dbReference type="HAMAP-Rule" id="MF_00171"/>
    </source>
</evidence>
<feature type="domain" description="Pseudouridine synthase I TruA alpha/beta" evidence="6">
    <location>
        <begin position="8"/>
        <end position="103"/>
    </location>
</feature>
<protein>
    <recommendedName>
        <fullName evidence="4">tRNA pseudouridine synthase A</fullName>
        <ecNumber evidence="4">5.4.99.12</ecNumber>
    </recommendedName>
    <alternativeName>
        <fullName evidence="4">tRNA pseudouridine(38-40) synthase</fullName>
    </alternativeName>
    <alternativeName>
        <fullName evidence="4">tRNA pseudouridylate synthase I</fullName>
    </alternativeName>
    <alternativeName>
        <fullName evidence="4">tRNA-uridine isomerase I</fullName>
    </alternativeName>
</protein>
<dbReference type="InterPro" id="IPR020094">
    <property type="entry name" value="TruA/RsuA/RluB/E/F_N"/>
</dbReference>
<name>A0ABP9UQ79_9BACT</name>
<reference evidence="7 8" key="1">
    <citation type="submission" date="2024-02" db="EMBL/GenBank/DDBJ databases">
        <title>Haloferula sargassicola NBRC 104335.</title>
        <authorList>
            <person name="Ichikawa N."/>
            <person name="Katano-Makiyama Y."/>
            <person name="Hidaka K."/>
        </authorList>
    </citation>
    <scope>NUCLEOTIDE SEQUENCE [LARGE SCALE GENOMIC DNA]</scope>
    <source>
        <strain evidence="7 8">NBRC 104335</strain>
    </source>
</reference>
<dbReference type="InterPro" id="IPR001406">
    <property type="entry name" value="PsdUridine_synth_TruA"/>
</dbReference>
<dbReference type="PANTHER" id="PTHR11142">
    <property type="entry name" value="PSEUDOURIDYLATE SYNTHASE"/>
    <property type="match status" value="1"/>
</dbReference>
<dbReference type="NCBIfam" id="TIGR00071">
    <property type="entry name" value="hisT_truA"/>
    <property type="match status" value="1"/>
</dbReference>
<comment type="function">
    <text evidence="4">Formation of pseudouridine at positions 38, 39 and 40 in the anticodon stem and loop of transfer RNAs.</text>
</comment>
<sequence>MKTLLHLAYDGTGYHGWQSQPSGRGVQDQVERALFGILRENIRVEGASRTDTGVHAHDMPAHFESRQMPVPPARLPVALNHFLPADIRVTRAESVSDAFHARHDATGKTYSYTLWNHPAHHPLRRHDSWHVPQQLDLAAMRAAAAQLTGTHDFRAFTVTCPGELKNPITTLRRLGFQGDGPALHITLEGDRFLYKMCRALVGLLVQVGTGKGGPSDVARLLEPEKLPPEARSGLIAPPHGLALWHVSYPSAWLPSA</sequence>
<keyword evidence="8" id="KW-1185">Reference proteome</keyword>
<feature type="active site" description="Nucleophile" evidence="4">
    <location>
        <position position="51"/>
    </location>
</feature>
<gene>
    <name evidence="7" type="primary">truA_2</name>
    <name evidence="4" type="synonym">truA</name>
    <name evidence="7" type="ORF">Hsar01_02066</name>
</gene>
<dbReference type="Pfam" id="PF01416">
    <property type="entry name" value="PseudoU_synth_1"/>
    <property type="match status" value="2"/>
</dbReference>
<dbReference type="InterPro" id="IPR020095">
    <property type="entry name" value="PsdUridine_synth_TruA_C"/>
</dbReference>
<comment type="catalytic activity">
    <reaction evidence="4 5">
        <text>uridine(38/39/40) in tRNA = pseudouridine(38/39/40) in tRNA</text>
        <dbReference type="Rhea" id="RHEA:22376"/>
        <dbReference type="Rhea" id="RHEA-COMP:10085"/>
        <dbReference type="Rhea" id="RHEA-COMP:10087"/>
        <dbReference type="ChEBI" id="CHEBI:65314"/>
        <dbReference type="ChEBI" id="CHEBI:65315"/>
        <dbReference type="EC" id="5.4.99.12"/>
    </reaction>
</comment>
<dbReference type="PANTHER" id="PTHR11142:SF0">
    <property type="entry name" value="TRNA PSEUDOURIDINE SYNTHASE-LIKE 1"/>
    <property type="match status" value="1"/>
</dbReference>
<comment type="caution">
    <text evidence="7">The sequence shown here is derived from an EMBL/GenBank/DDBJ whole genome shotgun (WGS) entry which is preliminary data.</text>
</comment>
<organism evidence="7 8">
    <name type="scientific">Haloferula sargassicola</name>
    <dbReference type="NCBI Taxonomy" id="490096"/>
    <lineage>
        <taxon>Bacteria</taxon>
        <taxon>Pseudomonadati</taxon>
        <taxon>Verrucomicrobiota</taxon>
        <taxon>Verrucomicrobiia</taxon>
        <taxon>Verrucomicrobiales</taxon>
        <taxon>Verrucomicrobiaceae</taxon>
        <taxon>Haloferula</taxon>
    </lineage>
</organism>
<evidence type="ECO:0000259" key="6">
    <source>
        <dbReference type="Pfam" id="PF01416"/>
    </source>
</evidence>
<evidence type="ECO:0000313" key="8">
    <source>
        <dbReference type="Proteomes" id="UP001476282"/>
    </source>
</evidence>
<accession>A0ABP9UQ79</accession>
<dbReference type="Gene3D" id="3.30.70.660">
    <property type="entry name" value="Pseudouridine synthase I, catalytic domain, C-terminal subdomain"/>
    <property type="match status" value="1"/>
</dbReference>
<dbReference type="SUPFAM" id="SSF55120">
    <property type="entry name" value="Pseudouridine synthase"/>
    <property type="match status" value="1"/>
</dbReference>
<keyword evidence="3 4" id="KW-0413">Isomerase</keyword>
<comment type="subunit">
    <text evidence="4">Homodimer.</text>
</comment>
<feature type="domain" description="Pseudouridine synthase I TruA alpha/beta" evidence="6">
    <location>
        <begin position="143"/>
        <end position="249"/>
    </location>
</feature>
<comment type="caution">
    <text evidence="4">Lacks conserved residue(s) required for the propagation of feature annotation.</text>
</comment>
<dbReference type="RefSeq" id="WP_353566970.1">
    <property type="nucleotide sequence ID" value="NZ_BAABRI010000010.1"/>
</dbReference>